<sequence>WLFWGIGILYLVYFVSDVRHQQCQPWMMRRFISIIIPMLYLGVY</sequence>
<name>X1AVG4_9ZZZZ</name>
<comment type="caution">
    <text evidence="1">The sequence shown here is derived from an EMBL/GenBank/DDBJ whole genome shotgun (WGS) entry which is preliminary data.</text>
</comment>
<protein>
    <submittedName>
        <fullName evidence="1">Uncharacterized protein</fullName>
    </submittedName>
</protein>
<feature type="non-terminal residue" evidence="1">
    <location>
        <position position="1"/>
    </location>
</feature>
<accession>X1AVG4</accession>
<evidence type="ECO:0000313" key="1">
    <source>
        <dbReference type="EMBL" id="GAG73257.1"/>
    </source>
</evidence>
<organism evidence="1">
    <name type="scientific">marine sediment metagenome</name>
    <dbReference type="NCBI Taxonomy" id="412755"/>
    <lineage>
        <taxon>unclassified sequences</taxon>
        <taxon>metagenomes</taxon>
        <taxon>ecological metagenomes</taxon>
    </lineage>
</organism>
<gene>
    <name evidence="1" type="ORF">S01H4_02423</name>
</gene>
<proteinExistence type="predicted"/>
<dbReference type="AlphaFoldDB" id="X1AVG4"/>
<reference evidence="1" key="1">
    <citation type="journal article" date="2014" name="Front. Microbiol.">
        <title>High frequency of phylogenetically diverse reductive dehalogenase-homologous genes in deep subseafloor sedimentary metagenomes.</title>
        <authorList>
            <person name="Kawai M."/>
            <person name="Futagami T."/>
            <person name="Toyoda A."/>
            <person name="Takaki Y."/>
            <person name="Nishi S."/>
            <person name="Hori S."/>
            <person name="Arai W."/>
            <person name="Tsubouchi T."/>
            <person name="Morono Y."/>
            <person name="Uchiyama I."/>
            <person name="Ito T."/>
            <person name="Fujiyama A."/>
            <person name="Inagaki F."/>
            <person name="Takami H."/>
        </authorList>
    </citation>
    <scope>NUCLEOTIDE SEQUENCE</scope>
    <source>
        <strain evidence="1">Expedition CK06-06</strain>
    </source>
</reference>
<dbReference type="EMBL" id="BART01000524">
    <property type="protein sequence ID" value="GAG73257.1"/>
    <property type="molecule type" value="Genomic_DNA"/>
</dbReference>